<dbReference type="PANTHER" id="PTHR11669">
    <property type="entry name" value="REPLICATION FACTOR C / DNA POLYMERASE III GAMMA-TAU SUBUNIT"/>
    <property type="match status" value="1"/>
</dbReference>
<dbReference type="InterPro" id="IPR045085">
    <property type="entry name" value="HLD_clamp_pol_III_gamma_tau"/>
</dbReference>
<dbReference type="InterPro" id="IPR012763">
    <property type="entry name" value="DNA_pol_III_sug/sutau_N"/>
</dbReference>
<comment type="catalytic activity">
    <reaction evidence="10 11">
        <text>DNA(n) + a 2'-deoxyribonucleoside 5'-triphosphate = DNA(n+1) + diphosphate</text>
        <dbReference type="Rhea" id="RHEA:22508"/>
        <dbReference type="Rhea" id="RHEA-COMP:17339"/>
        <dbReference type="Rhea" id="RHEA-COMP:17340"/>
        <dbReference type="ChEBI" id="CHEBI:33019"/>
        <dbReference type="ChEBI" id="CHEBI:61560"/>
        <dbReference type="ChEBI" id="CHEBI:173112"/>
        <dbReference type="EC" id="2.7.7.7"/>
    </reaction>
</comment>
<feature type="compositionally biased region" description="Pro residues" evidence="12">
    <location>
        <begin position="584"/>
        <end position="608"/>
    </location>
</feature>
<keyword evidence="15" id="KW-1185">Reference proteome</keyword>
<dbReference type="InterPro" id="IPR050238">
    <property type="entry name" value="DNA_Rep/Repair_Clamp_Loader"/>
</dbReference>
<feature type="region of interest" description="Disordered" evidence="12">
    <location>
        <begin position="551"/>
        <end position="683"/>
    </location>
</feature>
<evidence type="ECO:0000256" key="1">
    <source>
        <dbReference type="ARBA" id="ARBA00006360"/>
    </source>
</evidence>
<dbReference type="SMART" id="SM00382">
    <property type="entry name" value="AAA"/>
    <property type="match status" value="1"/>
</dbReference>
<sequence length="716" mass="74238">MESLYRTYRPQTFEQVVGQRPVVATLERAVQENRVGHAYLFCGPRGTGKTTMARLLAKALLCEQGEGRLPDGTCETCREVARGEHPDVHELDAASRTGVDAVREEIIDRVDYAPVAGRRKVYIVDEVHMLSTAAFNALLKTLEEPPAHVVFILCTTDPQKVPATILSRVQRFEFHSISQAEIREHLAFVCQREGFSAEPEALDLVARHARGGMRDALSALEQLSVFGDGAITAADARDLFGQESDDELALITGAIARRDPAALFGLVAERSEAGRDLTVLANELTARLRDLYVLSLAGAAPGVVSGTSDEVAALAEEARAFGSPDRLARTLATLGDAASAMRFAPNPRLTLEVALTKVARPAADLSLEGLAERLGQLERGLASGTVAVAAAASVGPAPAPASAAEQPAAPAAADERPAGSRPQPAPVSPAVEDRPPASVPPAPEPVTEPAPPAPVPEAPAAKSAGAGPSPQPADDGDLTSLWRQVVQRVSAQVPMLAMPLGSTRLVSDDGATLTLAVDGNSAFIKGLLLRHDVRGPLADAVSHVIGPREVVTQGAPSPTPAPAVAAAPAPAASTPVSATTPAPATAPAPTPTPTPAPAPVEPPAPEPEPPYDDAPPYDDVPPDLESYDAPFAEPPAPVDAPTPPWEEPPAPDPAPSTPDDIASTPPAPAPLDPGTEAALGGLDAARRAKVEEVQEVFPGVRVLGVGAPPEDPRAKK</sequence>
<dbReference type="Pfam" id="PF22608">
    <property type="entry name" value="DNAX_ATPase_lid"/>
    <property type="match status" value="1"/>
</dbReference>
<keyword evidence="3 11" id="KW-0548">Nucleotidyltransferase</keyword>
<dbReference type="SUPFAM" id="SSF52540">
    <property type="entry name" value="P-loop containing nucleoside triphosphate hydrolases"/>
    <property type="match status" value="1"/>
</dbReference>
<evidence type="ECO:0000256" key="11">
    <source>
        <dbReference type="RuleBase" id="RU364063"/>
    </source>
</evidence>
<dbReference type="SUPFAM" id="SSF48019">
    <property type="entry name" value="post-AAA+ oligomerization domain-like"/>
    <property type="match status" value="1"/>
</dbReference>
<evidence type="ECO:0000256" key="6">
    <source>
        <dbReference type="ARBA" id="ARBA00022741"/>
    </source>
</evidence>
<dbReference type="Pfam" id="PF13177">
    <property type="entry name" value="DNA_pol3_delta2"/>
    <property type="match status" value="1"/>
</dbReference>
<dbReference type="InterPro" id="IPR027417">
    <property type="entry name" value="P-loop_NTPase"/>
</dbReference>
<gene>
    <name evidence="11 14" type="primary">dnaX</name>
    <name evidence="14" type="ORF">QJ043_03595</name>
</gene>
<organism evidence="14 15">
    <name type="scientific">Kribbibacterium absianum</name>
    <dbReference type="NCBI Taxonomy" id="3044210"/>
    <lineage>
        <taxon>Bacteria</taxon>
        <taxon>Bacillati</taxon>
        <taxon>Actinomycetota</taxon>
        <taxon>Coriobacteriia</taxon>
        <taxon>Coriobacteriales</taxon>
        <taxon>Kribbibacteriaceae</taxon>
        <taxon>Kribbibacterium</taxon>
    </lineage>
</organism>
<keyword evidence="8 11" id="KW-0067">ATP-binding</keyword>
<keyword evidence="4 11" id="KW-0235">DNA replication</keyword>
<comment type="caution">
    <text evidence="14">The sequence shown here is derived from an EMBL/GenBank/DDBJ whole genome shotgun (WGS) entry which is preliminary data.</text>
</comment>
<evidence type="ECO:0000256" key="4">
    <source>
        <dbReference type="ARBA" id="ARBA00022705"/>
    </source>
</evidence>
<evidence type="ECO:0000256" key="10">
    <source>
        <dbReference type="ARBA" id="ARBA00049244"/>
    </source>
</evidence>
<dbReference type="RefSeq" id="WP_283713900.1">
    <property type="nucleotide sequence ID" value="NZ_JASJEW010000007.1"/>
</dbReference>
<evidence type="ECO:0000256" key="9">
    <source>
        <dbReference type="ARBA" id="ARBA00022932"/>
    </source>
</evidence>
<evidence type="ECO:0000313" key="14">
    <source>
        <dbReference type="EMBL" id="MDJ1129169.1"/>
    </source>
</evidence>
<feature type="compositionally biased region" description="Low complexity" evidence="12">
    <location>
        <begin position="458"/>
        <end position="468"/>
    </location>
</feature>
<keyword evidence="2 11" id="KW-0808">Transferase</keyword>
<dbReference type="InterPro" id="IPR001270">
    <property type="entry name" value="ClpA/B"/>
</dbReference>
<dbReference type="EC" id="2.7.7.7" evidence="11"/>
<reference evidence="14" key="1">
    <citation type="submission" date="2023-05" db="EMBL/GenBank/DDBJ databases">
        <title>[olsenella] sp. nov., isolated from a pig farm feces dump.</title>
        <authorList>
            <person name="Chang Y.-H."/>
        </authorList>
    </citation>
    <scope>NUCLEOTIDE SEQUENCE</scope>
    <source>
        <strain evidence="14">YH-ols2217</strain>
    </source>
</reference>
<dbReference type="PANTHER" id="PTHR11669:SF0">
    <property type="entry name" value="PROTEIN STICHEL-LIKE 2"/>
    <property type="match status" value="1"/>
</dbReference>
<evidence type="ECO:0000313" key="15">
    <source>
        <dbReference type="Proteomes" id="UP001431693"/>
    </source>
</evidence>
<evidence type="ECO:0000256" key="12">
    <source>
        <dbReference type="SAM" id="MobiDB-lite"/>
    </source>
</evidence>
<comment type="similarity">
    <text evidence="1 11">Belongs to the DnaX/STICHEL family.</text>
</comment>
<dbReference type="CDD" id="cd18137">
    <property type="entry name" value="HLD_clamp_pol_III_gamma_tau"/>
    <property type="match status" value="1"/>
</dbReference>
<dbReference type="Gene3D" id="1.20.272.10">
    <property type="match status" value="1"/>
</dbReference>
<feature type="region of interest" description="Disordered" evidence="12">
    <location>
        <begin position="397"/>
        <end position="477"/>
    </location>
</feature>
<feature type="domain" description="AAA+ ATPase" evidence="13">
    <location>
        <begin position="35"/>
        <end position="181"/>
    </location>
</feature>
<dbReference type="Proteomes" id="UP001431693">
    <property type="component" value="Unassembled WGS sequence"/>
</dbReference>
<dbReference type="InterPro" id="IPR022754">
    <property type="entry name" value="DNA_pol_III_gamma-3"/>
</dbReference>
<keyword evidence="6 11" id="KW-0547">Nucleotide-binding</keyword>
<keyword evidence="7" id="KW-0862">Zinc</keyword>
<accession>A0ABT6ZJE4</accession>
<feature type="compositionally biased region" description="Pro residues" evidence="12">
    <location>
        <begin position="632"/>
        <end position="656"/>
    </location>
</feature>
<evidence type="ECO:0000256" key="2">
    <source>
        <dbReference type="ARBA" id="ARBA00022679"/>
    </source>
</evidence>
<dbReference type="Pfam" id="PF12169">
    <property type="entry name" value="DNA_pol3_gamma3"/>
    <property type="match status" value="1"/>
</dbReference>
<dbReference type="GO" id="GO:0003887">
    <property type="term" value="F:DNA-directed DNA polymerase activity"/>
    <property type="evidence" value="ECO:0007669"/>
    <property type="project" value="UniProtKB-EC"/>
</dbReference>
<dbReference type="Gene3D" id="3.40.50.300">
    <property type="entry name" value="P-loop containing nucleotide triphosphate hydrolases"/>
    <property type="match status" value="1"/>
</dbReference>
<proteinExistence type="inferred from homology"/>
<name>A0ABT6ZJE4_9ACTN</name>
<evidence type="ECO:0000256" key="3">
    <source>
        <dbReference type="ARBA" id="ARBA00022695"/>
    </source>
</evidence>
<keyword evidence="5" id="KW-0479">Metal-binding</keyword>
<comment type="function">
    <text evidence="11">DNA polymerase III is a complex, multichain enzyme responsible for most of the replicative synthesis in bacteria. This DNA polymerase also exhibits 3' to 5' exonuclease activity.</text>
</comment>
<dbReference type="NCBIfam" id="NF004046">
    <property type="entry name" value="PRK05563.1"/>
    <property type="match status" value="1"/>
</dbReference>
<evidence type="ECO:0000256" key="8">
    <source>
        <dbReference type="ARBA" id="ARBA00022840"/>
    </source>
</evidence>
<dbReference type="Gene3D" id="1.10.8.60">
    <property type="match status" value="1"/>
</dbReference>
<dbReference type="InterPro" id="IPR008921">
    <property type="entry name" value="DNA_pol3_clamp-load_cplx_C"/>
</dbReference>
<dbReference type="NCBIfam" id="TIGR02397">
    <property type="entry name" value="dnaX_nterm"/>
    <property type="match status" value="1"/>
</dbReference>
<comment type="subunit">
    <text evidence="11">DNA polymerase III contains a core (composed of alpha, epsilon and theta chains) that associates with a tau subunit. This core dimerizes to form the POLIII' complex. PolIII' associates with the gamma complex (composed of gamma, delta, delta', psi and chi chains) and with the beta chain to form the complete DNA polymerase III complex.</text>
</comment>
<dbReference type="CDD" id="cd00009">
    <property type="entry name" value="AAA"/>
    <property type="match status" value="1"/>
</dbReference>
<feature type="compositionally biased region" description="Low complexity" evidence="12">
    <location>
        <begin position="397"/>
        <end position="412"/>
    </location>
</feature>
<dbReference type="InterPro" id="IPR003593">
    <property type="entry name" value="AAA+_ATPase"/>
</dbReference>
<evidence type="ECO:0000256" key="7">
    <source>
        <dbReference type="ARBA" id="ARBA00022833"/>
    </source>
</evidence>
<keyword evidence="9 11" id="KW-0239">DNA-directed DNA polymerase</keyword>
<feature type="compositionally biased region" description="Low complexity" evidence="12">
    <location>
        <begin position="562"/>
        <end position="583"/>
    </location>
</feature>
<dbReference type="EMBL" id="JASJEX010000002">
    <property type="protein sequence ID" value="MDJ1129169.1"/>
    <property type="molecule type" value="Genomic_DNA"/>
</dbReference>
<dbReference type="PRINTS" id="PR00300">
    <property type="entry name" value="CLPPROTEASEA"/>
</dbReference>
<evidence type="ECO:0000256" key="5">
    <source>
        <dbReference type="ARBA" id="ARBA00022723"/>
    </source>
</evidence>
<evidence type="ECO:0000259" key="13">
    <source>
        <dbReference type="SMART" id="SM00382"/>
    </source>
</evidence>
<protein>
    <recommendedName>
        <fullName evidence="11">DNA polymerase III subunit gamma/tau</fullName>
        <ecNumber evidence="11">2.7.7.7</ecNumber>
    </recommendedName>
</protein>
<feature type="compositionally biased region" description="Pro residues" evidence="12">
    <location>
        <begin position="437"/>
        <end position="457"/>
    </location>
</feature>